<dbReference type="InterPro" id="IPR014710">
    <property type="entry name" value="RmlC-like_jellyroll"/>
</dbReference>
<proteinExistence type="predicted"/>
<keyword evidence="1 3" id="KW-0479">Metal-binding</keyword>
<name>A0A9W4P786_9EURO</name>
<dbReference type="GO" id="GO:0046872">
    <property type="term" value="F:metal ion binding"/>
    <property type="evidence" value="ECO:0007669"/>
    <property type="project" value="UniProtKB-KW"/>
</dbReference>
<feature type="domain" description="Cupin type-1" evidence="5">
    <location>
        <begin position="280"/>
        <end position="423"/>
    </location>
</feature>
<evidence type="ECO:0000256" key="3">
    <source>
        <dbReference type="PIRSR" id="PIRSR617774-2"/>
    </source>
</evidence>
<feature type="binding site" evidence="3">
    <location>
        <position position="328"/>
    </location>
    <ligand>
        <name>Mn(2+)</name>
        <dbReference type="ChEBI" id="CHEBI:29035"/>
        <label>2</label>
    </ligand>
</feature>
<dbReference type="InterPro" id="IPR006045">
    <property type="entry name" value="Cupin_1"/>
</dbReference>
<feature type="binding site" evidence="3">
    <location>
        <position position="192"/>
    </location>
    <ligand>
        <name>Mn(2+)</name>
        <dbReference type="ChEBI" id="CHEBI:29035"/>
        <label>1</label>
    </ligand>
</feature>
<feature type="binding site" evidence="3">
    <location>
        <position position="326"/>
    </location>
    <ligand>
        <name>Mn(2+)</name>
        <dbReference type="ChEBI" id="CHEBI:29035"/>
        <label>2</label>
    </ligand>
</feature>
<feature type="binding site" evidence="3">
    <location>
        <position position="149"/>
    </location>
    <ligand>
        <name>Mn(2+)</name>
        <dbReference type="ChEBI" id="CHEBI:29035"/>
        <label>1</label>
    </ligand>
</feature>
<dbReference type="InterPro" id="IPR011051">
    <property type="entry name" value="RmlC_Cupin_sf"/>
</dbReference>
<keyword evidence="7" id="KW-1185">Reference proteome</keyword>
<evidence type="ECO:0000259" key="5">
    <source>
        <dbReference type="SMART" id="SM00835"/>
    </source>
</evidence>
<protein>
    <recommendedName>
        <fullName evidence="5">Cupin type-1 domain-containing protein</fullName>
    </recommendedName>
</protein>
<dbReference type="NCBIfam" id="TIGR03404">
    <property type="entry name" value="bicupin_oxalic"/>
    <property type="match status" value="1"/>
</dbReference>
<evidence type="ECO:0000256" key="1">
    <source>
        <dbReference type="ARBA" id="ARBA00022723"/>
    </source>
</evidence>
<evidence type="ECO:0000256" key="4">
    <source>
        <dbReference type="SAM" id="SignalP"/>
    </source>
</evidence>
<organism evidence="6 7">
    <name type="scientific">Penicillium egyptiacum</name>
    <dbReference type="NCBI Taxonomy" id="1303716"/>
    <lineage>
        <taxon>Eukaryota</taxon>
        <taxon>Fungi</taxon>
        <taxon>Dikarya</taxon>
        <taxon>Ascomycota</taxon>
        <taxon>Pezizomycotina</taxon>
        <taxon>Eurotiomycetes</taxon>
        <taxon>Eurotiomycetidae</taxon>
        <taxon>Eurotiales</taxon>
        <taxon>Aspergillaceae</taxon>
        <taxon>Penicillium</taxon>
    </lineage>
</organism>
<keyword evidence="4" id="KW-0732">Signal</keyword>
<evidence type="ECO:0000313" key="7">
    <source>
        <dbReference type="Proteomes" id="UP001154252"/>
    </source>
</evidence>
<dbReference type="GO" id="GO:0033609">
    <property type="term" value="P:oxalate metabolic process"/>
    <property type="evidence" value="ECO:0007669"/>
    <property type="project" value="InterPro"/>
</dbReference>
<comment type="cofactor">
    <cofactor evidence="3">
        <name>Mn(2+)</name>
        <dbReference type="ChEBI" id="CHEBI:29035"/>
    </cofactor>
    <text evidence="3">Binds 2 manganese ions per subunit.</text>
</comment>
<dbReference type="EMBL" id="CAJVRC010000882">
    <property type="protein sequence ID" value="CAG8903454.1"/>
    <property type="molecule type" value="Genomic_DNA"/>
</dbReference>
<dbReference type="Proteomes" id="UP001154252">
    <property type="component" value="Unassembled WGS sequence"/>
</dbReference>
<dbReference type="OrthoDB" id="10263073at2759"/>
<feature type="binding site" evidence="3">
    <location>
        <position position="153"/>
    </location>
    <ligand>
        <name>Mn(2+)</name>
        <dbReference type="ChEBI" id="CHEBI:29035"/>
        <label>1</label>
    </ligand>
</feature>
<dbReference type="InterPro" id="IPR017774">
    <property type="entry name" value="Bicupin_oxalate_deCO2ase/Oxase"/>
</dbReference>
<feature type="binding site" evidence="3">
    <location>
        <position position="147"/>
    </location>
    <ligand>
        <name>Mn(2+)</name>
        <dbReference type="ChEBI" id="CHEBI:29035"/>
        <label>1</label>
    </ligand>
</feature>
<dbReference type="SMART" id="SM00835">
    <property type="entry name" value="Cupin_1"/>
    <property type="match status" value="2"/>
</dbReference>
<gene>
    <name evidence="6" type="ORF">PEGY_LOCUS7283</name>
</gene>
<feature type="active site" description="Proton donor" evidence="2">
    <location>
        <position position="387"/>
    </location>
</feature>
<dbReference type="CDD" id="cd20305">
    <property type="entry name" value="cupin_OxDC_C"/>
    <property type="match status" value="1"/>
</dbReference>
<evidence type="ECO:0000313" key="6">
    <source>
        <dbReference type="EMBL" id="CAG8903454.1"/>
    </source>
</evidence>
<feature type="binding site" evidence="3">
    <location>
        <position position="372"/>
    </location>
    <ligand>
        <name>Mn(2+)</name>
        <dbReference type="ChEBI" id="CHEBI:29035"/>
        <label>2</label>
    </ligand>
</feature>
<dbReference type="Gene3D" id="2.60.120.10">
    <property type="entry name" value="Jelly Rolls"/>
    <property type="match status" value="2"/>
</dbReference>
<keyword evidence="3" id="KW-0464">Manganese</keyword>
<comment type="caution">
    <text evidence="6">The sequence shown here is derived from an EMBL/GenBank/DDBJ whole genome shotgun (WGS) entry which is preliminary data.</text>
</comment>
<evidence type="ECO:0000256" key="2">
    <source>
        <dbReference type="PIRSR" id="PIRSR617774-1"/>
    </source>
</evidence>
<dbReference type="AlphaFoldDB" id="A0A9W4P786"/>
<feature type="signal peptide" evidence="4">
    <location>
        <begin position="1"/>
        <end position="18"/>
    </location>
</feature>
<feature type="domain" description="Cupin type-1" evidence="5">
    <location>
        <begin position="103"/>
        <end position="245"/>
    </location>
</feature>
<feature type="chain" id="PRO_5040955104" description="Cupin type-1 domain-containing protein" evidence="4">
    <location>
        <begin position="19"/>
        <end position="437"/>
    </location>
</feature>
<dbReference type="PANTHER" id="PTHR35848">
    <property type="entry name" value="OXALATE-BINDING PROTEIN"/>
    <property type="match status" value="1"/>
</dbReference>
<dbReference type="SUPFAM" id="SSF51182">
    <property type="entry name" value="RmlC-like cupins"/>
    <property type="match status" value="1"/>
</dbReference>
<dbReference type="InterPro" id="IPR051610">
    <property type="entry name" value="GPI/OXD"/>
</dbReference>
<dbReference type="Pfam" id="PF00190">
    <property type="entry name" value="Cupin_1"/>
    <property type="match status" value="2"/>
</dbReference>
<dbReference type="PANTHER" id="PTHR35848:SF9">
    <property type="entry name" value="SLL1358 PROTEIN"/>
    <property type="match status" value="1"/>
</dbReference>
<feature type="binding site" evidence="3">
    <location>
        <position position="333"/>
    </location>
    <ligand>
        <name>Mn(2+)</name>
        <dbReference type="ChEBI" id="CHEBI:29035"/>
        <label>2</label>
    </ligand>
</feature>
<accession>A0A9W4P786</accession>
<reference evidence="6" key="1">
    <citation type="submission" date="2021-07" db="EMBL/GenBank/DDBJ databases">
        <authorList>
            <person name="Branca A.L. A."/>
        </authorList>
    </citation>
    <scope>NUCLEOTIDE SEQUENCE</scope>
</reference>
<sequence length="437" mass="48421">MKSQSLVLFGLLVSSAFAVPRTKRQDGGNDQPISGAKGAPILGKLKIPGASKLGDLSVGASRFHAYLQLYTIGGTNKALDLQNPDQFRTASTDNGFVPNVKWSFSESQTRLFPGGWSREQVIQDLPQSHDIAGAQQHLKKGAIRELHWHRTAEWGFVYNGSLLLSGVDENGGFTTEVLETGDIWYFPKGVAHNVQGLDDENEYLLAFDDGDFEKIGTTFMVDDWIAHTPRDILAKNFGVDPKVFDSVPSKFPYILNGTVSKDLDKAPLGTLRGDDSYVYHTYKHPSEPVPGHGGTFRKIDSTNFPISKTLAAAIVELEPKGLRELHWHPNAEEWLYFHQGHARATVFIGDSKARTFDFQAGDTAAFPDNSGHYIENTSETEKLVWIELYKSDRVADISLAQWLALTPADTVANVLKVDIEVVKQIKKQKQILVQGKK</sequence>